<comment type="caution">
    <text evidence="4">Lacks conserved residue(s) required for the propagation of feature annotation.</text>
</comment>
<dbReference type="AlphaFoldDB" id="A0A498CST5"/>
<dbReference type="EMBL" id="RCHT01000003">
    <property type="protein sequence ID" value="RLL13628.1"/>
    <property type="molecule type" value="Genomic_DNA"/>
</dbReference>
<dbReference type="GO" id="GO:0004342">
    <property type="term" value="F:glucosamine-6-phosphate deaminase activity"/>
    <property type="evidence" value="ECO:0007669"/>
    <property type="project" value="UniProtKB-UniRule"/>
</dbReference>
<evidence type="ECO:0000313" key="6">
    <source>
        <dbReference type="EMBL" id="RLL13628.1"/>
    </source>
</evidence>
<evidence type="ECO:0000256" key="3">
    <source>
        <dbReference type="ARBA" id="ARBA00023277"/>
    </source>
</evidence>
<dbReference type="InterPro" id="IPR004547">
    <property type="entry name" value="Glucosamine6P_isomerase"/>
</dbReference>
<gene>
    <name evidence="4 6" type="primary">nagB</name>
    <name evidence="6" type="ORF">D4A47_03950</name>
</gene>
<dbReference type="FunFam" id="3.40.50.1360:FF:000003">
    <property type="entry name" value="Glucosamine-6-phosphate deaminase"/>
    <property type="match status" value="1"/>
</dbReference>
<keyword evidence="7" id="KW-1185">Reference proteome</keyword>
<reference evidence="6 7" key="1">
    <citation type="submission" date="2018-10" db="EMBL/GenBank/DDBJ databases">
        <title>Anaerotruncus faecis sp. nov., isolated from human feces.</title>
        <authorList>
            <person name="Wang Y.-J."/>
        </authorList>
    </citation>
    <scope>NUCLEOTIDE SEQUENCE [LARGE SCALE GENOMIC DNA]</scope>
    <source>
        <strain evidence="6 7">22A2-44</strain>
    </source>
</reference>
<dbReference type="GO" id="GO:0005975">
    <property type="term" value="P:carbohydrate metabolic process"/>
    <property type="evidence" value="ECO:0007669"/>
    <property type="project" value="InterPro"/>
</dbReference>
<comment type="pathway">
    <text evidence="4">Amino-sugar metabolism; N-acetylneuraminate degradation; D-fructose 6-phosphate from N-acetylneuraminate: step 5/5.</text>
</comment>
<organism evidence="6 7">
    <name type="scientific">Anaerotruncus massiliensis</name>
    <name type="common">ex Liu et al. 2021</name>
    <dbReference type="NCBI Taxonomy" id="2321404"/>
    <lineage>
        <taxon>Bacteria</taxon>
        <taxon>Bacillati</taxon>
        <taxon>Bacillota</taxon>
        <taxon>Clostridia</taxon>
        <taxon>Eubacteriales</taxon>
        <taxon>Oscillospiraceae</taxon>
        <taxon>Anaerotruncus</taxon>
    </lineage>
</organism>
<feature type="active site" description="For ring-opening step" evidence="4">
    <location>
        <position position="136"/>
    </location>
</feature>
<dbReference type="PANTHER" id="PTHR11280">
    <property type="entry name" value="GLUCOSAMINE-6-PHOSPHATE ISOMERASE"/>
    <property type="match status" value="1"/>
</dbReference>
<dbReference type="GO" id="GO:0006046">
    <property type="term" value="P:N-acetylglucosamine catabolic process"/>
    <property type="evidence" value="ECO:0007669"/>
    <property type="project" value="UniProtKB-UniRule"/>
</dbReference>
<keyword evidence="3 4" id="KW-0119">Carbohydrate metabolism</keyword>
<dbReference type="RefSeq" id="WP_121586248.1">
    <property type="nucleotide sequence ID" value="NZ_RCHT01000003.1"/>
</dbReference>
<feature type="active site" description="Proton acceptor; for ring-opening step" evidence="4">
    <location>
        <position position="138"/>
    </location>
</feature>
<dbReference type="Pfam" id="PF01182">
    <property type="entry name" value="Glucosamine_iso"/>
    <property type="match status" value="1"/>
</dbReference>
<feature type="active site" description="Proton acceptor; for enolization step" evidence="4">
    <location>
        <position position="67"/>
    </location>
</feature>
<keyword evidence="2 4" id="KW-0378">Hydrolase</keyword>
<evidence type="ECO:0000259" key="5">
    <source>
        <dbReference type="Pfam" id="PF01182"/>
    </source>
</evidence>
<dbReference type="GO" id="GO:0042802">
    <property type="term" value="F:identical protein binding"/>
    <property type="evidence" value="ECO:0007669"/>
    <property type="project" value="TreeGrafter"/>
</dbReference>
<evidence type="ECO:0000313" key="7">
    <source>
        <dbReference type="Proteomes" id="UP000276301"/>
    </source>
</evidence>
<dbReference type="EC" id="3.5.99.6" evidence="4"/>
<accession>A0A498CST5</accession>
<feature type="active site" description="For ring-opening step" evidence="4">
    <location>
        <position position="143"/>
    </location>
</feature>
<dbReference type="InterPro" id="IPR018321">
    <property type="entry name" value="Glucosamine6P_isomerase_CS"/>
</dbReference>
<comment type="catalytic activity">
    <reaction evidence="1 4">
        <text>alpha-D-glucosamine 6-phosphate + H2O = beta-D-fructose 6-phosphate + NH4(+)</text>
        <dbReference type="Rhea" id="RHEA:12172"/>
        <dbReference type="ChEBI" id="CHEBI:15377"/>
        <dbReference type="ChEBI" id="CHEBI:28938"/>
        <dbReference type="ChEBI" id="CHEBI:57634"/>
        <dbReference type="ChEBI" id="CHEBI:75989"/>
        <dbReference type="EC" id="3.5.99.6"/>
    </reaction>
</comment>
<evidence type="ECO:0000256" key="2">
    <source>
        <dbReference type="ARBA" id="ARBA00022801"/>
    </source>
</evidence>
<dbReference type="GO" id="GO:0005737">
    <property type="term" value="C:cytoplasm"/>
    <property type="evidence" value="ECO:0007669"/>
    <property type="project" value="TreeGrafter"/>
</dbReference>
<comment type="caution">
    <text evidence="6">The sequence shown here is derived from an EMBL/GenBank/DDBJ whole genome shotgun (WGS) entry which is preliminary data.</text>
</comment>
<dbReference type="GO" id="GO:0006043">
    <property type="term" value="P:glucosamine catabolic process"/>
    <property type="evidence" value="ECO:0007669"/>
    <property type="project" value="TreeGrafter"/>
</dbReference>
<protein>
    <recommendedName>
        <fullName evidence="4">Glucosamine-6-phosphate deaminase</fullName>
        <ecNumber evidence="4">3.5.99.6</ecNumber>
    </recommendedName>
    <alternativeName>
        <fullName evidence="4">GlcN6P deaminase</fullName>
        <shortName evidence="4">GNPDA</shortName>
    </alternativeName>
    <alternativeName>
        <fullName evidence="4">Glucosamine-6-phosphate isomerase</fullName>
    </alternativeName>
</protein>
<evidence type="ECO:0000256" key="4">
    <source>
        <dbReference type="HAMAP-Rule" id="MF_01241"/>
    </source>
</evidence>
<dbReference type="PROSITE" id="PS01161">
    <property type="entry name" value="GLC_GALNAC_ISOMERASE"/>
    <property type="match status" value="1"/>
</dbReference>
<dbReference type="HAMAP" id="MF_01241">
    <property type="entry name" value="GlcN6P_deamin"/>
    <property type="match status" value="1"/>
</dbReference>
<dbReference type="NCBIfam" id="TIGR00502">
    <property type="entry name" value="nagB"/>
    <property type="match status" value="1"/>
</dbReference>
<dbReference type="GO" id="GO:0019262">
    <property type="term" value="P:N-acetylneuraminate catabolic process"/>
    <property type="evidence" value="ECO:0007669"/>
    <property type="project" value="UniProtKB-UniRule"/>
</dbReference>
<dbReference type="CDD" id="cd01399">
    <property type="entry name" value="GlcN6P_deaminase"/>
    <property type="match status" value="1"/>
</dbReference>
<comment type="function">
    <text evidence="4">Catalyzes the reversible isomerization-deamination of glucosamine 6-phosphate (GlcN6P) to form fructose 6-phosphate (Fru6P) and ammonium ion.</text>
</comment>
<dbReference type="UniPathway" id="UPA00629">
    <property type="reaction ID" value="UER00684"/>
</dbReference>
<dbReference type="PANTHER" id="PTHR11280:SF5">
    <property type="entry name" value="GLUCOSAMINE-6-PHOSPHATE ISOMERASE"/>
    <property type="match status" value="1"/>
</dbReference>
<dbReference type="SUPFAM" id="SSF100950">
    <property type="entry name" value="NagB/RpiA/CoA transferase-like"/>
    <property type="match status" value="1"/>
</dbReference>
<dbReference type="InterPro" id="IPR037171">
    <property type="entry name" value="NagB/RpiA_transferase-like"/>
</dbReference>
<name>A0A498CST5_9FIRM</name>
<feature type="domain" description="Glucosamine/galactosamine-6-phosphate isomerase" evidence="5">
    <location>
        <begin position="13"/>
        <end position="228"/>
    </location>
</feature>
<proteinExistence type="inferred from homology"/>
<dbReference type="Gene3D" id="3.40.50.1360">
    <property type="match status" value="1"/>
</dbReference>
<dbReference type="Proteomes" id="UP000276301">
    <property type="component" value="Unassembled WGS sequence"/>
</dbReference>
<comment type="similarity">
    <text evidence="4">Belongs to the glucosamine/galactosamine-6-phosphate isomerase family. NagB subfamily.</text>
</comment>
<dbReference type="InterPro" id="IPR006148">
    <property type="entry name" value="Glc/Gal-6P_isomerase"/>
</dbReference>
<evidence type="ECO:0000256" key="1">
    <source>
        <dbReference type="ARBA" id="ARBA00000644"/>
    </source>
</evidence>
<sequence length="243" mass="26720">MRIYVAKDYHDMSRKAANIVSAQVIMKPNCVLGLATGSTPEGIYAQLIDWYNKGDIDFSSVKSVNLDEYKGLPRESDQSYYYYMNEHFFKGINIRPENTHIPNGMEPDSEKECARYNRVIESVGGIDLQILGIGANGHIGFNEPGEAFEKETHCVALTESTIEANSRFFENRDDVPRYAYSMGIKSIMQAKKILLVASGAGKADAMYAALCGPITPAVPASILQLHNDVTVVADGAALSKIQL</sequence>